<keyword evidence="2" id="KW-0285">Flavoprotein</keyword>
<gene>
    <name evidence="7" type="primary">OYE32_3</name>
    <name evidence="7" type="ORF">QQZ08_004134</name>
</gene>
<dbReference type="Gene3D" id="3.20.20.70">
    <property type="entry name" value="Aldolase class I"/>
    <property type="match status" value="1"/>
</dbReference>
<comment type="caution">
    <text evidence="7">The sequence shown here is derived from an EMBL/GenBank/DDBJ whole genome shotgun (WGS) entry which is preliminary data.</text>
</comment>
<keyword evidence="4" id="KW-0521">NADP</keyword>
<evidence type="ECO:0000256" key="3">
    <source>
        <dbReference type="ARBA" id="ARBA00022643"/>
    </source>
</evidence>
<keyword evidence="8" id="KW-1185">Reference proteome</keyword>
<evidence type="ECO:0000313" key="8">
    <source>
        <dbReference type="Proteomes" id="UP001498421"/>
    </source>
</evidence>
<organism evidence="7 8">
    <name type="scientific">Neonectria magnoliae</name>
    <dbReference type="NCBI Taxonomy" id="2732573"/>
    <lineage>
        <taxon>Eukaryota</taxon>
        <taxon>Fungi</taxon>
        <taxon>Dikarya</taxon>
        <taxon>Ascomycota</taxon>
        <taxon>Pezizomycotina</taxon>
        <taxon>Sordariomycetes</taxon>
        <taxon>Hypocreomycetidae</taxon>
        <taxon>Hypocreales</taxon>
        <taxon>Nectriaceae</taxon>
        <taxon>Neonectria</taxon>
    </lineage>
</organism>
<dbReference type="SUPFAM" id="SSF51395">
    <property type="entry name" value="FMN-linked oxidoreductases"/>
    <property type="match status" value="1"/>
</dbReference>
<evidence type="ECO:0000256" key="2">
    <source>
        <dbReference type="ARBA" id="ARBA00022630"/>
    </source>
</evidence>
<dbReference type="GO" id="GO:0016629">
    <property type="term" value="F:12-oxophytodienoate reductase activity"/>
    <property type="evidence" value="ECO:0007669"/>
    <property type="project" value="UniProtKB-EC"/>
</dbReference>
<comment type="cofactor">
    <cofactor evidence="1">
        <name>FMN</name>
        <dbReference type="ChEBI" id="CHEBI:58210"/>
    </cofactor>
</comment>
<evidence type="ECO:0000256" key="4">
    <source>
        <dbReference type="ARBA" id="ARBA00022857"/>
    </source>
</evidence>
<reference evidence="7 8" key="1">
    <citation type="journal article" date="2025" name="Microbiol. Resour. Announc.">
        <title>Draft genome sequences for Neonectria magnoliae and Neonectria punicea, canker pathogens of Liriodendron tulipifera and Acer saccharum in West Virginia.</title>
        <authorList>
            <person name="Petronek H.M."/>
            <person name="Kasson M.T."/>
            <person name="Metheny A.M."/>
            <person name="Stauder C.M."/>
            <person name="Lovett B."/>
            <person name="Lynch S.C."/>
            <person name="Garnas J.R."/>
            <person name="Kasson L.R."/>
            <person name="Stajich J.E."/>
        </authorList>
    </citation>
    <scope>NUCLEOTIDE SEQUENCE [LARGE SCALE GENOMIC DNA]</scope>
    <source>
        <strain evidence="7 8">NRRL 64651</strain>
    </source>
</reference>
<evidence type="ECO:0000256" key="5">
    <source>
        <dbReference type="ARBA" id="ARBA00023002"/>
    </source>
</evidence>
<dbReference type="Pfam" id="PF00724">
    <property type="entry name" value="Oxidored_FMN"/>
    <property type="match status" value="1"/>
</dbReference>
<dbReference type="PANTHER" id="PTHR43303">
    <property type="entry name" value="NADPH DEHYDROGENASE C23G7.10C-RELATED"/>
    <property type="match status" value="1"/>
</dbReference>
<dbReference type="EC" id="1.3.1.42" evidence="7"/>
<protein>
    <submittedName>
        <fullName evidence="7">NADH-dependent flavin oxidoreductase</fullName>
        <ecNumber evidence="7">1.3.1.42</ecNumber>
    </submittedName>
</protein>
<feature type="domain" description="NADH:flavin oxidoreductase/NADH oxidase N-terminal" evidence="6">
    <location>
        <begin position="1"/>
        <end position="201"/>
    </location>
</feature>
<accession>A0ABR1I8U5</accession>
<keyword evidence="3" id="KW-0288">FMN</keyword>
<proteinExistence type="predicted"/>
<dbReference type="Proteomes" id="UP001498421">
    <property type="component" value="Unassembled WGS sequence"/>
</dbReference>
<dbReference type="InterPro" id="IPR044152">
    <property type="entry name" value="YqjM-like"/>
</dbReference>
<dbReference type="InterPro" id="IPR013785">
    <property type="entry name" value="Aldolase_TIM"/>
</dbReference>
<evidence type="ECO:0000313" key="7">
    <source>
        <dbReference type="EMBL" id="KAK7429322.1"/>
    </source>
</evidence>
<dbReference type="PANTHER" id="PTHR43303:SF4">
    <property type="entry name" value="NADPH DEHYDROGENASE C23G7.10C-RELATED"/>
    <property type="match status" value="1"/>
</dbReference>
<dbReference type="InterPro" id="IPR001155">
    <property type="entry name" value="OxRdtase_FMN_N"/>
</dbReference>
<keyword evidence="5 7" id="KW-0560">Oxidoreductase</keyword>
<dbReference type="EMBL" id="JAZAVK010000030">
    <property type="protein sequence ID" value="KAK7429322.1"/>
    <property type="molecule type" value="Genomic_DNA"/>
</dbReference>
<sequence length="204" mass="22015">MTLAEIKKLKEDFVSGAKRAIAAGFNVFELHFAHGFLVATLLTPAVNKRTDEYGGSLENRTRLALEIVDEVRAVMPETMPLFVRISATDWLDTNPEYKGESWTTDQSIKLASLLAERGVDVLGVSTAGNHPMQKITGGPGYQAPFAKLIKKAMGDKMLVSTVGSTKTGSVTEGLVVGGKDEDDTPLDFIGSGRLFLKSPSLIWA</sequence>
<evidence type="ECO:0000259" key="6">
    <source>
        <dbReference type="Pfam" id="PF00724"/>
    </source>
</evidence>
<evidence type="ECO:0000256" key="1">
    <source>
        <dbReference type="ARBA" id="ARBA00001917"/>
    </source>
</evidence>
<name>A0ABR1I8U5_9HYPO</name>